<evidence type="ECO:0000313" key="4">
    <source>
        <dbReference type="Proteomes" id="UP001193734"/>
    </source>
</evidence>
<proteinExistence type="predicted"/>
<comment type="caution">
    <text evidence="3">The sequence shown here is derived from an EMBL/GenBank/DDBJ whole genome shotgun (WGS) entry which is preliminary data.</text>
</comment>
<dbReference type="InterPro" id="IPR050229">
    <property type="entry name" value="GlpE_sulfurtransferase"/>
</dbReference>
<dbReference type="SMART" id="SM00450">
    <property type="entry name" value="RHOD"/>
    <property type="match status" value="1"/>
</dbReference>
<dbReference type="Pfam" id="PF00581">
    <property type="entry name" value="Rhodanese"/>
    <property type="match status" value="1"/>
</dbReference>
<feature type="chain" id="PRO_5046325503" evidence="1">
    <location>
        <begin position="22"/>
        <end position="132"/>
    </location>
</feature>
<dbReference type="CDD" id="cd00158">
    <property type="entry name" value="RHOD"/>
    <property type="match status" value="1"/>
</dbReference>
<feature type="signal peptide" evidence="1">
    <location>
        <begin position="1"/>
        <end position="21"/>
    </location>
</feature>
<dbReference type="PANTHER" id="PTHR43031">
    <property type="entry name" value="FAD-DEPENDENT OXIDOREDUCTASE"/>
    <property type="match status" value="1"/>
</dbReference>
<reference evidence="3 4" key="1">
    <citation type="submission" date="2020-05" db="EMBL/GenBank/DDBJ databases">
        <title>Distinct polysaccharide utilization as determinants for interspecies competition between intestinal Prevotella spp.</title>
        <authorList>
            <person name="Galvez E.J.C."/>
            <person name="Iljazovic A."/>
            <person name="Strowig T."/>
        </authorList>
    </citation>
    <scope>NUCLEOTIDE SEQUENCE [LARGE SCALE GENOMIC DNA]</scope>
    <source>
        <strain evidence="3 4">PROD</strain>
    </source>
</reference>
<evidence type="ECO:0000259" key="2">
    <source>
        <dbReference type="PROSITE" id="PS50206"/>
    </source>
</evidence>
<keyword evidence="1" id="KW-0732">Signal</keyword>
<dbReference type="SUPFAM" id="SSF52821">
    <property type="entry name" value="Rhodanese/Cell cycle control phosphatase"/>
    <property type="match status" value="1"/>
</dbReference>
<keyword evidence="4" id="KW-1185">Reference proteome</keyword>
<dbReference type="InterPro" id="IPR036873">
    <property type="entry name" value="Rhodanese-like_dom_sf"/>
</dbReference>
<accession>A0ABX2ASC6</accession>
<dbReference type="Gene3D" id="3.40.250.10">
    <property type="entry name" value="Rhodanese-like domain"/>
    <property type="match status" value="1"/>
</dbReference>
<dbReference type="RefSeq" id="WP_172173562.1">
    <property type="nucleotide sequence ID" value="NZ_CASGIA010000011.1"/>
</dbReference>
<dbReference type="EMBL" id="JABKKE010000001">
    <property type="protein sequence ID" value="NPE12863.1"/>
    <property type="molecule type" value="Genomic_DNA"/>
</dbReference>
<protein>
    <submittedName>
        <fullName evidence="3">Rhodanese-like domain-containing protein</fullName>
    </submittedName>
</protein>
<gene>
    <name evidence="3" type="ORF">HPS55_00685</name>
</gene>
<dbReference type="PROSITE" id="PS51257">
    <property type="entry name" value="PROKAR_LIPOPROTEIN"/>
    <property type="match status" value="1"/>
</dbReference>
<sequence>MTFKPLIMSLMTMLCSLFGCTAQTIGFRSVEAEEFGRIIADTTQAVTRLDVRTAAEYAEGHIANAVNIDVLDGNFESRATGKLPKDKTVAVYCRSGKRSKKAAAILVRNGYSVVELNSGYMGWTKAGMPTDR</sequence>
<name>A0ABX2ASC6_9BACT</name>
<evidence type="ECO:0000313" key="3">
    <source>
        <dbReference type="EMBL" id="NPE12863.1"/>
    </source>
</evidence>
<dbReference type="PROSITE" id="PS50206">
    <property type="entry name" value="RHODANESE_3"/>
    <property type="match status" value="1"/>
</dbReference>
<evidence type="ECO:0000256" key="1">
    <source>
        <dbReference type="SAM" id="SignalP"/>
    </source>
</evidence>
<dbReference type="PANTHER" id="PTHR43031:SF1">
    <property type="entry name" value="PYRIDINE NUCLEOTIDE-DISULPHIDE OXIDOREDUCTASE"/>
    <property type="match status" value="1"/>
</dbReference>
<dbReference type="Proteomes" id="UP001193734">
    <property type="component" value="Unassembled WGS sequence"/>
</dbReference>
<dbReference type="InterPro" id="IPR001763">
    <property type="entry name" value="Rhodanese-like_dom"/>
</dbReference>
<dbReference type="GeneID" id="82156271"/>
<organism evidence="3 4">
    <name type="scientific">Xylanibacter rodentium</name>
    <dbReference type="NCBI Taxonomy" id="2736289"/>
    <lineage>
        <taxon>Bacteria</taxon>
        <taxon>Pseudomonadati</taxon>
        <taxon>Bacteroidota</taxon>
        <taxon>Bacteroidia</taxon>
        <taxon>Bacteroidales</taxon>
        <taxon>Prevotellaceae</taxon>
        <taxon>Xylanibacter</taxon>
    </lineage>
</organism>
<feature type="domain" description="Rhodanese" evidence="2">
    <location>
        <begin position="49"/>
        <end position="132"/>
    </location>
</feature>